<feature type="active site" description="Proton donor/acceptor" evidence="9">
    <location>
        <position position="150"/>
    </location>
</feature>
<dbReference type="AlphaFoldDB" id="A0A840SXH5"/>
<dbReference type="GO" id="GO:0005524">
    <property type="term" value="F:ATP binding"/>
    <property type="evidence" value="ECO:0007669"/>
    <property type="project" value="UniProtKB-KW"/>
</dbReference>
<dbReference type="PANTHER" id="PTHR21060">
    <property type="entry name" value="ACETATE KINASE"/>
    <property type="match status" value="1"/>
</dbReference>
<evidence type="ECO:0000256" key="3">
    <source>
        <dbReference type="ARBA" id="ARBA00022679"/>
    </source>
</evidence>
<accession>A0A840SXH5</accession>
<evidence type="ECO:0000256" key="6">
    <source>
        <dbReference type="ARBA" id="ARBA00022777"/>
    </source>
</evidence>
<dbReference type="PROSITE" id="PS01075">
    <property type="entry name" value="ACETATE_KINASE_1"/>
    <property type="match status" value="1"/>
</dbReference>
<dbReference type="GO" id="GO:0006085">
    <property type="term" value="P:acetyl-CoA biosynthetic process"/>
    <property type="evidence" value="ECO:0007669"/>
    <property type="project" value="UniProtKB-UniRule"/>
</dbReference>
<evidence type="ECO:0000256" key="8">
    <source>
        <dbReference type="ARBA" id="ARBA00022842"/>
    </source>
</evidence>
<comment type="similarity">
    <text evidence="1 9 10">Belongs to the acetokinase family.</text>
</comment>
<comment type="catalytic activity">
    <reaction evidence="9">
        <text>acetate + ATP = acetyl phosphate + ADP</text>
        <dbReference type="Rhea" id="RHEA:11352"/>
        <dbReference type="ChEBI" id="CHEBI:22191"/>
        <dbReference type="ChEBI" id="CHEBI:30089"/>
        <dbReference type="ChEBI" id="CHEBI:30616"/>
        <dbReference type="ChEBI" id="CHEBI:456216"/>
        <dbReference type="EC" id="2.7.2.1"/>
    </reaction>
</comment>
<reference evidence="11 12" key="1">
    <citation type="submission" date="2020-08" db="EMBL/GenBank/DDBJ databases">
        <title>Genomic Encyclopedia of Type Strains, Phase IV (KMG-IV): sequencing the most valuable type-strain genomes for metagenomic binning, comparative biology and taxonomic classification.</title>
        <authorList>
            <person name="Goeker M."/>
        </authorList>
    </citation>
    <scope>NUCLEOTIDE SEQUENCE [LARGE SCALE GENOMIC DNA]</scope>
    <source>
        <strain evidence="11 12">DSM 101730</strain>
    </source>
</reference>
<feature type="binding site" evidence="9">
    <location>
        <begin position="283"/>
        <end position="285"/>
    </location>
    <ligand>
        <name>ATP</name>
        <dbReference type="ChEBI" id="CHEBI:30616"/>
    </ligand>
</feature>
<evidence type="ECO:0000256" key="4">
    <source>
        <dbReference type="ARBA" id="ARBA00022723"/>
    </source>
</evidence>
<keyword evidence="12" id="KW-1185">Reference proteome</keyword>
<dbReference type="PRINTS" id="PR00471">
    <property type="entry name" value="ACETATEKNASE"/>
</dbReference>
<dbReference type="Pfam" id="PF00871">
    <property type="entry name" value="Acetate_kinase"/>
    <property type="match status" value="1"/>
</dbReference>
<comment type="caution">
    <text evidence="11">The sequence shown here is derived from an EMBL/GenBank/DDBJ whole genome shotgun (WGS) entry which is preliminary data.</text>
</comment>
<proteinExistence type="inferred from homology"/>
<dbReference type="Proteomes" id="UP000549457">
    <property type="component" value="Unassembled WGS sequence"/>
</dbReference>
<comment type="subcellular location">
    <subcellularLocation>
        <location evidence="9">Cytoplasm</location>
    </subcellularLocation>
</comment>
<keyword evidence="5 9" id="KW-0547">Nucleotide-binding</keyword>
<evidence type="ECO:0000256" key="10">
    <source>
        <dbReference type="RuleBase" id="RU003835"/>
    </source>
</evidence>
<sequence length="412" mass="43841">MTTPLALVLNAGSSSLKFALYDIAAAPVERARGIVERIGGAPRLKAAFRADLPSVARDLASEAVHDHAGALGAVLFLIEASFPDARIVTVGHRVVHGGTTYAAPIVVTPEVLAELTRLIPFAPIHQPHNVSGIEAAQAAFPDALQVACFDTAFHRTQPWVNDTYALPPDYYARGVRRYGFHGLSYEYVSGELARIAPERAAGRVVIAHLGNGASMCAVEGGRSISSTMGFTPLDGLPMGTRCGQIDPGVIFYMLAEEERPIDDVQTLLYTESGLLGLSGLSNDMRTLEASGTAEADAAIAYYTARIREQVGRLAATLGGLDALVFTAGIGENSPRIRAEVCERLGWIGIELDPERNAASAEVITTSASPVEVRVVPTDEEIVIVRAAKSLWEAGDAACRPFPPDRRLSDTKV</sequence>
<dbReference type="UniPathway" id="UPA00340">
    <property type="reaction ID" value="UER00458"/>
</dbReference>
<evidence type="ECO:0000256" key="5">
    <source>
        <dbReference type="ARBA" id="ARBA00022741"/>
    </source>
</evidence>
<evidence type="ECO:0000256" key="1">
    <source>
        <dbReference type="ARBA" id="ARBA00008748"/>
    </source>
</evidence>
<keyword evidence="2 9" id="KW-0963">Cytoplasm</keyword>
<evidence type="ECO:0000256" key="2">
    <source>
        <dbReference type="ARBA" id="ARBA00022490"/>
    </source>
</evidence>
<feature type="binding site" evidence="9">
    <location>
        <position position="93"/>
    </location>
    <ligand>
        <name>substrate</name>
    </ligand>
</feature>
<dbReference type="HAMAP" id="MF_00020">
    <property type="entry name" value="Acetate_kinase"/>
    <property type="match status" value="1"/>
</dbReference>
<dbReference type="RefSeq" id="WP_184153342.1">
    <property type="nucleotide sequence ID" value="NZ_JACHFM010000004.1"/>
</dbReference>
<organism evidence="11 12">
    <name type="scientific">Amaricoccus macauensis</name>
    <dbReference type="NCBI Taxonomy" id="57001"/>
    <lineage>
        <taxon>Bacteria</taxon>
        <taxon>Pseudomonadati</taxon>
        <taxon>Pseudomonadota</taxon>
        <taxon>Alphaproteobacteria</taxon>
        <taxon>Rhodobacterales</taxon>
        <taxon>Paracoccaceae</taxon>
        <taxon>Amaricoccus</taxon>
    </lineage>
</organism>
<feature type="binding site" evidence="9">
    <location>
        <begin position="328"/>
        <end position="332"/>
    </location>
    <ligand>
        <name>ATP</name>
        <dbReference type="ChEBI" id="CHEBI:30616"/>
    </ligand>
</feature>
<keyword evidence="4 9" id="KW-0479">Metal-binding</keyword>
<gene>
    <name evidence="9" type="primary">ackA</name>
    <name evidence="11" type="ORF">HNP73_003736</name>
</gene>
<protein>
    <recommendedName>
        <fullName evidence="9">Acetate kinase</fullName>
        <ecNumber evidence="9">2.7.2.1</ecNumber>
    </recommendedName>
    <alternativeName>
        <fullName evidence="9">Acetokinase</fullName>
    </alternativeName>
</protein>
<dbReference type="EC" id="2.7.2.1" evidence="9"/>
<dbReference type="GO" id="GO:0008776">
    <property type="term" value="F:acetate kinase activity"/>
    <property type="evidence" value="ECO:0007669"/>
    <property type="project" value="UniProtKB-UniRule"/>
</dbReference>
<comment type="subunit">
    <text evidence="9">Homodimer.</text>
</comment>
<dbReference type="GO" id="GO:0006083">
    <property type="term" value="P:acetate metabolic process"/>
    <property type="evidence" value="ECO:0007669"/>
    <property type="project" value="TreeGrafter"/>
</dbReference>
<keyword evidence="8 9" id="KW-0460">Magnesium</keyword>
<evidence type="ECO:0000313" key="11">
    <source>
        <dbReference type="EMBL" id="MBB5223782.1"/>
    </source>
</evidence>
<comment type="function">
    <text evidence="9">Catalyzes the formation of acetyl phosphate from acetate and ATP. Can also catalyze the reverse reaction.</text>
</comment>
<feature type="binding site" evidence="9">
    <location>
        <begin position="208"/>
        <end position="212"/>
    </location>
    <ligand>
        <name>ATP</name>
        <dbReference type="ChEBI" id="CHEBI:30616"/>
    </ligand>
</feature>
<dbReference type="PROSITE" id="PS01076">
    <property type="entry name" value="ACETATE_KINASE_2"/>
    <property type="match status" value="1"/>
</dbReference>
<dbReference type="InterPro" id="IPR043129">
    <property type="entry name" value="ATPase_NBD"/>
</dbReference>
<evidence type="ECO:0000256" key="9">
    <source>
        <dbReference type="HAMAP-Rule" id="MF_00020"/>
    </source>
</evidence>
<name>A0A840SXH5_9RHOB</name>
<comment type="cofactor">
    <cofactor evidence="9">
        <name>Mg(2+)</name>
        <dbReference type="ChEBI" id="CHEBI:18420"/>
    </cofactor>
    <cofactor evidence="9">
        <name>Mn(2+)</name>
        <dbReference type="ChEBI" id="CHEBI:29035"/>
    </cofactor>
    <text evidence="9">Mg(2+). Can also accept Mn(2+).</text>
</comment>
<evidence type="ECO:0000313" key="12">
    <source>
        <dbReference type="Proteomes" id="UP000549457"/>
    </source>
</evidence>
<dbReference type="InterPro" id="IPR000890">
    <property type="entry name" value="Aliphatic_acid_kin_short-chain"/>
</dbReference>
<evidence type="ECO:0000256" key="7">
    <source>
        <dbReference type="ARBA" id="ARBA00022840"/>
    </source>
</evidence>
<keyword evidence="6 9" id="KW-0418">Kinase</keyword>
<dbReference type="GO" id="GO:0005829">
    <property type="term" value="C:cytosol"/>
    <property type="evidence" value="ECO:0007669"/>
    <property type="project" value="TreeGrafter"/>
</dbReference>
<dbReference type="NCBIfam" id="TIGR00016">
    <property type="entry name" value="ackA"/>
    <property type="match status" value="1"/>
</dbReference>
<dbReference type="PANTHER" id="PTHR21060:SF21">
    <property type="entry name" value="ACETATE KINASE"/>
    <property type="match status" value="1"/>
</dbReference>
<feature type="binding site" evidence="9">
    <location>
        <position position="10"/>
    </location>
    <ligand>
        <name>Mg(2+)</name>
        <dbReference type="ChEBI" id="CHEBI:18420"/>
    </ligand>
</feature>
<feature type="site" description="Transition state stabilizer" evidence="9">
    <location>
        <position position="181"/>
    </location>
</feature>
<dbReference type="EMBL" id="JACHFM010000004">
    <property type="protein sequence ID" value="MBB5223782.1"/>
    <property type="molecule type" value="Genomic_DNA"/>
</dbReference>
<dbReference type="SUPFAM" id="SSF53067">
    <property type="entry name" value="Actin-like ATPase domain"/>
    <property type="match status" value="2"/>
</dbReference>
<dbReference type="InterPro" id="IPR004372">
    <property type="entry name" value="Ac/propionate_kinase"/>
</dbReference>
<comment type="pathway">
    <text evidence="9">Metabolic intermediate biosynthesis; acetyl-CoA biosynthesis; acetyl-CoA from acetate: step 1/2.</text>
</comment>
<dbReference type="Gene3D" id="3.30.420.40">
    <property type="match status" value="2"/>
</dbReference>
<feature type="binding site" evidence="9">
    <location>
        <position position="17"/>
    </location>
    <ligand>
        <name>ATP</name>
        <dbReference type="ChEBI" id="CHEBI:30616"/>
    </ligand>
</feature>
<dbReference type="PIRSF" id="PIRSF000722">
    <property type="entry name" value="Acetate_prop_kin"/>
    <property type="match status" value="1"/>
</dbReference>
<feature type="binding site" evidence="9">
    <location>
        <position position="379"/>
    </location>
    <ligand>
        <name>Mg(2+)</name>
        <dbReference type="ChEBI" id="CHEBI:18420"/>
    </ligand>
</feature>
<dbReference type="InterPro" id="IPR023865">
    <property type="entry name" value="Aliphatic_acid_kinase_CS"/>
</dbReference>
<dbReference type="GO" id="GO:0000287">
    <property type="term" value="F:magnesium ion binding"/>
    <property type="evidence" value="ECO:0007669"/>
    <property type="project" value="UniProtKB-UniRule"/>
</dbReference>
<keyword evidence="3 9" id="KW-0808">Transferase</keyword>
<keyword evidence="7 9" id="KW-0067">ATP-binding</keyword>
<feature type="site" description="Transition state stabilizer" evidence="9">
    <location>
        <position position="241"/>
    </location>
</feature>